<organism evidence="2 3">
    <name type="scientific">Chytriomyces confervae</name>
    <dbReference type="NCBI Taxonomy" id="246404"/>
    <lineage>
        <taxon>Eukaryota</taxon>
        <taxon>Fungi</taxon>
        <taxon>Fungi incertae sedis</taxon>
        <taxon>Chytridiomycota</taxon>
        <taxon>Chytridiomycota incertae sedis</taxon>
        <taxon>Chytridiomycetes</taxon>
        <taxon>Chytridiales</taxon>
        <taxon>Chytriomycetaceae</taxon>
        <taxon>Chytriomyces</taxon>
    </lineage>
</organism>
<evidence type="ECO:0008006" key="4">
    <source>
        <dbReference type="Google" id="ProtNLM"/>
    </source>
</evidence>
<keyword evidence="3" id="KW-1185">Reference proteome</keyword>
<feature type="signal peptide" evidence="1">
    <location>
        <begin position="1"/>
        <end position="20"/>
    </location>
</feature>
<gene>
    <name evidence="2" type="ORF">CcCBS67573_g06432</name>
</gene>
<sequence>MNSAVTLLASALLLAVMVSAQAPFSAAINFPSLCSVQCADFGSALTSKCVTAATTVPETSQKIGLCFCKQYATSKGADCLTCIGNSYPDKPSTDLFKALGNGCSVDVTGVQTGLAIAGVIRDAVLQNAVEATTMTTTTTGMSFTTVLLGSTTTATAATTDGVKNGAAVKSASLLSQGVESVSAVTLSGPSKSAGSVVSVGNAVVAVVVVCAVLLL</sequence>
<evidence type="ECO:0000313" key="2">
    <source>
        <dbReference type="EMBL" id="TPX70759.1"/>
    </source>
</evidence>
<reference evidence="2 3" key="1">
    <citation type="journal article" date="2019" name="Sci. Rep.">
        <title>Comparative genomics of chytrid fungi reveal insights into the obligate biotrophic and pathogenic lifestyle of Synchytrium endobioticum.</title>
        <authorList>
            <person name="van de Vossenberg B.T.L.H."/>
            <person name="Warris S."/>
            <person name="Nguyen H.D.T."/>
            <person name="van Gent-Pelzer M.P.E."/>
            <person name="Joly D.L."/>
            <person name="van de Geest H.C."/>
            <person name="Bonants P.J.M."/>
            <person name="Smith D.S."/>
            <person name="Levesque C.A."/>
            <person name="van der Lee T.A.J."/>
        </authorList>
    </citation>
    <scope>NUCLEOTIDE SEQUENCE [LARGE SCALE GENOMIC DNA]</scope>
    <source>
        <strain evidence="2 3">CBS 675.73</strain>
    </source>
</reference>
<dbReference type="EMBL" id="QEAP01000275">
    <property type="protein sequence ID" value="TPX70759.1"/>
    <property type="molecule type" value="Genomic_DNA"/>
</dbReference>
<dbReference type="AlphaFoldDB" id="A0A507F397"/>
<name>A0A507F397_9FUNG</name>
<protein>
    <recommendedName>
        <fullName evidence="4">Extracellular membrane protein CFEM domain-containing protein</fullName>
    </recommendedName>
</protein>
<accession>A0A507F397</accession>
<dbReference type="OrthoDB" id="2150410at2759"/>
<feature type="chain" id="PRO_5021506245" description="Extracellular membrane protein CFEM domain-containing protein" evidence="1">
    <location>
        <begin position="21"/>
        <end position="215"/>
    </location>
</feature>
<keyword evidence="1" id="KW-0732">Signal</keyword>
<dbReference type="Proteomes" id="UP000320333">
    <property type="component" value="Unassembled WGS sequence"/>
</dbReference>
<evidence type="ECO:0000256" key="1">
    <source>
        <dbReference type="SAM" id="SignalP"/>
    </source>
</evidence>
<evidence type="ECO:0000313" key="3">
    <source>
        <dbReference type="Proteomes" id="UP000320333"/>
    </source>
</evidence>
<proteinExistence type="predicted"/>
<comment type="caution">
    <text evidence="2">The sequence shown here is derived from an EMBL/GenBank/DDBJ whole genome shotgun (WGS) entry which is preliminary data.</text>
</comment>